<accession>A0AAN4MUT8</accession>
<protein>
    <submittedName>
        <fullName evidence="1">Tyrosine-protein kinase Dnt</fullName>
    </submittedName>
</protein>
<evidence type="ECO:0000313" key="2">
    <source>
        <dbReference type="Proteomes" id="UP000022433"/>
    </source>
</evidence>
<evidence type="ECO:0000313" key="1">
    <source>
        <dbReference type="EMBL" id="EYA11962.1"/>
    </source>
</evidence>
<dbReference type="AlphaFoldDB" id="A0AAN4MUT8"/>
<dbReference type="RefSeq" id="WP_032534413.1">
    <property type="nucleotide sequence ID" value="NZ_JGEA01000073.1"/>
</dbReference>
<proteinExistence type="predicted"/>
<keyword evidence="1" id="KW-0808">Transferase</keyword>
<organism evidence="1 2">
    <name type="scientific">Bacteroides fragilis str. 1007-1-F #10</name>
    <dbReference type="NCBI Taxonomy" id="1339295"/>
    <lineage>
        <taxon>Bacteria</taxon>
        <taxon>Pseudomonadati</taxon>
        <taxon>Bacteroidota</taxon>
        <taxon>Bacteroidia</taxon>
        <taxon>Bacteroidales</taxon>
        <taxon>Bacteroidaceae</taxon>
        <taxon>Bacteroides</taxon>
    </lineage>
</organism>
<comment type="caution">
    <text evidence="1">The sequence shown here is derived from an EMBL/GenBank/DDBJ whole genome shotgun (WGS) entry which is preliminary data.</text>
</comment>
<dbReference type="Proteomes" id="UP000022433">
    <property type="component" value="Unassembled WGS sequence"/>
</dbReference>
<sequence length="223" mass="25416">MKQTRQDFFTANGEGIKIMTFAEFARYILHMECGERLELYAGVNRQTKECSRALSVKKEQWNDTPFYLLGGHGQEVRTINLADCSKKEFETACHDALDSYDSAGSFGAVVSRLRELSPEELHKRITEEMKTGCKYLLAYRNEEEMAAALDGRIYAISDTDGKYLCDLYQPDYLHLESEGDIVNIASIPDMYSHSDWTIANPTVRDKVLAARMVIIYTHETITL</sequence>
<name>A0AAN4MUT8_BACFG</name>
<reference evidence="1 2" key="1">
    <citation type="submission" date="2014-02" db="EMBL/GenBank/DDBJ databases">
        <authorList>
            <person name="Sears C."/>
            <person name="Carroll K."/>
            <person name="Sack B.R."/>
            <person name="Qadri F."/>
            <person name="Myers L.L."/>
            <person name="Chung G.-T."/>
            <person name="Escheverria P."/>
            <person name="Fraser C.M."/>
            <person name="Sadzewicz L."/>
            <person name="Shefchek K.A."/>
            <person name="Tallon L."/>
            <person name="Das S.P."/>
            <person name="Daugherty S."/>
            <person name="Mongodin E.F."/>
        </authorList>
    </citation>
    <scope>NUCLEOTIDE SEQUENCE [LARGE SCALE GENOMIC DNA]</scope>
    <source>
        <strain evidence="1 2">1007-1-F #10</strain>
    </source>
</reference>
<dbReference type="GO" id="GO:0016301">
    <property type="term" value="F:kinase activity"/>
    <property type="evidence" value="ECO:0007669"/>
    <property type="project" value="UniProtKB-KW"/>
</dbReference>
<dbReference type="EMBL" id="JGEA01000073">
    <property type="protein sequence ID" value="EYA11962.1"/>
    <property type="molecule type" value="Genomic_DNA"/>
</dbReference>
<keyword evidence="1" id="KW-0418">Kinase</keyword>
<gene>
    <name evidence="1" type="ORF">M104_5122</name>
</gene>